<feature type="transmembrane region" description="Helical" evidence="8">
    <location>
        <begin position="289"/>
        <end position="308"/>
    </location>
</feature>
<dbReference type="PANTHER" id="PTHR10920">
    <property type="entry name" value="RIBOSOMAL RNA METHYLTRANSFERASE"/>
    <property type="match status" value="1"/>
</dbReference>
<evidence type="ECO:0000313" key="11">
    <source>
        <dbReference type="EMBL" id="KAK0460151.1"/>
    </source>
</evidence>
<dbReference type="GO" id="GO:0005739">
    <property type="term" value="C:mitochondrion"/>
    <property type="evidence" value="ECO:0007669"/>
    <property type="project" value="TreeGrafter"/>
</dbReference>
<protein>
    <recommendedName>
        <fullName evidence="6">rRNA methyltransferase 2, mitochondrial</fullName>
    </recommendedName>
</protein>
<dbReference type="EMBL" id="JAUEPS010000013">
    <property type="protein sequence ID" value="KAK0460151.1"/>
    <property type="molecule type" value="Genomic_DNA"/>
</dbReference>
<organism evidence="11 12">
    <name type="scientific">Armillaria tabescens</name>
    <name type="common">Ringless honey mushroom</name>
    <name type="synonym">Agaricus tabescens</name>
    <dbReference type="NCBI Taxonomy" id="1929756"/>
    <lineage>
        <taxon>Eukaryota</taxon>
        <taxon>Fungi</taxon>
        <taxon>Dikarya</taxon>
        <taxon>Basidiomycota</taxon>
        <taxon>Agaricomycotina</taxon>
        <taxon>Agaricomycetes</taxon>
        <taxon>Agaricomycetidae</taxon>
        <taxon>Agaricales</taxon>
        <taxon>Marasmiineae</taxon>
        <taxon>Physalacriaceae</taxon>
        <taxon>Desarmillaria</taxon>
    </lineage>
</organism>
<keyword evidence="8" id="KW-1133">Transmembrane helix</keyword>
<keyword evidence="5" id="KW-0949">S-adenosyl-L-methionine</keyword>
<gene>
    <name evidence="11" type="ORF">EV420DRAFT_1673201</name>
</gene>
<proteinExistence type="inferred from homology"/>
<evidence type="ECO:0000256" key="7">
    <source>
        <dbReference type="SAM" id="MobiDB-lite"/>
    </source>
</evidence>
<feature type="transmembrane region" description="Helical" evidence="8">
    <location>
        <begin position="467"/>
        <end position="485"/>
    </location>
</feature>
<keyword evidence="3 11" id="KW-0489">Methyltransferase</keyword>
<dbReference type="Pfam" id="PF20151">
    <property type="entry name" value="DUF6533"/>
    <property type="match status" value="1"/>
</dbReference>
<dbReference type="RefSeq" id="XP_060332277.1">
    <property type="nucleotide sequence ID" value="XM_060479104.1"/>
</dbReference>
<accession>A0AA39KHN1</accession>
<feature type="compositionally biased region" description="Basic and acidic residues" evidence="7">
    <location>
        <begin position="527"/>
        <end position="536"/>
    </location>
</feature>
<dbReference type="AlphaFoldDB" id="A0AA39KHN1"/>
<dbReference type="InterPro" id="IPR029063">
    <property type="entry name" value="SAM-dependent_MTases_sf"/>
</dbReference>
<name>A0AA39KHN1_ARMTA</name>
<evidence type="ECO:0000256" key="2">
    <source>
        <dbReference type="ARBA" id="ARBA00022552"/>
    </source>
</evidence>
<keyword evidence="4" id="KW-0808">Transferase</keyword>
<keyword evidence="8" id="KW-0472">Membrane</keyword>
<dbReference type="Gene3D" id="3.40.50.150">
    <property type="entry name" value="Vaccinia Virus protein VP39"/>
    <property type="match status" value="1"/>
</dbReference>
<dbReference type="InterPro" id="IPR002877">
    <property type="entry name" value="RNA_MeTrfase_FtsJ_dom"/>
</dbReference>
<evidence type="ECO:0000259" key="9">
    <source>
        <dbReference type="Pfam" id="PF01728"/>
    </source>
</evidence>
<comment type="caution">
    <text evidence="11">The sequence shown here is derived from an EMBL/GenBank/DDBJ whole genome shotgun (WGS) entry which is preliminary data.</text>
</comment>
<sequence>MSFPPSLTALSKKSSTQWTAHQRRDCYIKQRAFSASHLAFKLLELDIQLNFLDHEDVNVVIDLSVVPGGWSQVISWWAFGVWVRGGQMEEEIARSESKGRGAIVAVDLLPMNPIPGIWSLQKDFLDPKTDAAITNLLHSSIPGLRWRKMGKALVDVVLSDMAQISLGMICMTLRNHISFVWQCKHLRTEEQIGRWYEGVLVPQTEYQMFSGLLHKMNVPHLGVLAPSTGRELHAGFQVLLSRMSSMASFSSYSFTACTTVILYDVFLYLPTEIDNVWLPRPVHPLLLLFALNRYLPLVYVVMTINWLLHKPTCAQCHQFAFVVSPLMALGVFTSQVVLMICTYAIWDRHRAVFWCFIGLGVFCFIPGVVCLAIELKTVQFIELPFDLPGCLSISPTTAEVFFVPVLISEMVIASLTLFKGIQHLRHSSHPFLIEFYISGMFFYACLFLITLANILAPTWANTPFLDYVQLILHSILSSRIMLLIVKQRRIHQCYLDEEPYTGDIELSAKNHQKIPAQSNEMFAPDGPRNDLKNMPV</sequence>
<keyword evidence="8" id="KW-0812">Transmembrane</keyword>
<dbReference type="PANTHER" id="PTHR10920:SF18">
    <property type="entry name" value="RRNA METHYLTRANSFERASE 2, MITOCHONDRIAL"/>
    <property type="match status" value="1"/>
</dbReference>
<feature type="transmembrane region" description="Helical" evidence="8">
    <location>
        <begin position="431"/>
        <end position="455"/>
    </location>
</feature>
<evidence type="ECO:0000259" key="10">
    <source>
        <dbReference type="Pfam" id="PF20151"/>
    </source>
</evidence>
<keyword evidence="2" id="KW-0698">rRNA processing</keyword>
<dbReference type="GO" id="GO:0008650">
    <property type="term" value="F:rRNA (uridine-2'-O-)-methyltransferase activity"/>
    <property type="evidence" value="ECO:0007669"/>
    <property type="project" value="TreeGrafter"/>
</dbReference>
<feature type="domain" description="DUF6533" evidence="10">
    <location>
        <begin position="252"/>
        <end position="298"/>
    </location>
</feature>
<dbReference type="GeneID" id="85362652"/>
<feature type="domain" description="Ribosomal RNA methyltransferase FtsJ" evidence="9">
    <location>
        <begin position="39"/>
        <end position="175"/>
    </location>
</feature>
<dbReference type="Proteomes" id="UP001175211">
    <property type="component" value="Unassembled WGS sequence"/>
</dbReference>
<feature type="transmembrane region" description="Helical" evidence="8">
    <location>
        <begin position="351"/>
        <end position="373"/>
    </location>
</feature>
<comment type="similarity">
    <text evidence="1">Belongs to the class I-like SAM-binding methyltransferase superfamily. RNA methyltransferase RlmE family.</text>
</comment>
<feature type="transmembrane region" description="Helical" evidence="8">
    <location>
        <begin position="249"/>
        <end position="269"/>
    </location>
</feature>
<dbReference type="InterPro" id="IPR050082">
    <property type="entry name" value="RNA_methyltr_RlmE"/>
</dbReference>
<evidence type="ECO:0000256" key="3">
    <source>
        <dbReference type="ARBA" id="ARBA00022603"/>
    </source>
</evidence>
<evidence type="ECO:0000256" key="6">
    <source>
        <dbReference type="ARBA" id="ARBA00041184"/>
    </source>
</evidence>
<evidence type="ECO:0000256" key="5">
    <source>
        <dbReference type="ARBA" id="ARBA00022691"/>
    </source>
</evidence>
<reference evidence="11" key="1">
    <citation type="submission" date="2023-06" db="EMBL/GenBank/DDBJ databases">
        <authorList>
            <consortium name="Lawrence Berkeley National Laboratory"/>
            <person name="Ahrendt S."/>
            <person name="Sahu N."/>
            <person name="Indic B."/>
            <person name="Wong-Bajracharya J."/>
            <person name="Merenyi Z."/>
            <person name="Ke H.-M."/>
            <person name="Monk M."/>
            <person name="Kocsube S."/>
            <person name="Drula E."/>
            <person name="Lipzen A."/>
            <person name="Balint B."/>
            <person name="Henrissat B."/>
            <person name="Andreopoulos B."/>
            <person name="Martin F.M."/>
            <person name="Harder C.B."/>
            <person name="Rigling D."/>
            <person name="Ford K.L."/>
            <person name="Foster G.D."/>
            <person name="Pangilinan J."/>
            <person name="Papanicolaou A."/>
            <person name="Barry K."/>
            <person name="LaButti K."/>
            <person name="Viragh M."/>
            <person name="Koriabine M."/>
            <person name="Yan M."/>
            <person name="Riley R."/>
            <person name="Champramary S."/>
            <person name="Plett K.L."/>
            <person name="Tsai I.J."/>
            <person name="Slot J."/>
            <person name="Sipos G."/>
            <person name="Plett J."/>
            <person name="Nagy L.G."/>
            <person name="Grigoriev I.V."/>
        </authorList>
    </citation>
    <scope>NUCLEOTIDE SEQUENCE</scope>
    <source>
        <strain evidence="11">CCBAS 213</strain>
    </source>
</reference>
<evidence type="ECO:0000313" key="12">
    <source>
        <dbReference type="Proteomes" id="UP001175211"/>
    </source>
</evidence>
<evidence type="ECO:0000256" key="4">
    <source>
        <dbReference type="ARBA" id="ARBA00022679"/>
    </source>
</evidence>
<evidence type="ECO:0000256" key="1">
    <source>
        <dbReference type="ARBA" id="ARBA00009258"/>
    </source>
</evidence>
<evidence type="ECO:0000256" key="8">
    <source>
        <dbReference type="SAM" id="Phobius"/>
    </source>
</evidence>
<dbReference type="Pfam" id="PF01728">
    <property type="entry name" value="FtsJ"/>
    <property type="match status" value="1"/>
</dbReference>
<feature type="region of interest" description="Disordered" evidence="7">
    <location>
        <begin position="517"/>
        <end position="536"/>
    </location>
</feature>
<dbReference type="InterPro" id="IPR045340">
    <property type="entry name" value="DUF6533"/>
</dbReference>
<keyword evidence="12" id="KW-1185">Reference proteome</keyword>
<feature type="transmembrane region" description="Helical" evidence="8">
    <location>
        <begin position="320"/>
        <end position="345"/>
    </location>
</feature>